<sequence>MKRCSTPSGVWGLSGADAHIQLVGNRLPIFSQEESDLIKDSSDFVGDTHCTTMYVAHITGHEGLKSDMNASLIPFGDSTEVYFQRLANLRNLFCHPNTILIMSFLVIYQQIDVLPWGLEGVLEYIKQNYGNPPNICVNTQSLLFELNVNTKSGRPTNHHSSLHDVRRVEYLHYYIAAMLNPVRNGSDTRGYFQWSLMDLYEFVDTNYTYGLYYVNFSDPERKRSPKTSALWYSALLKGSTVSSQVLKNLSVTSSPGFASQ</sequence>
<protein>
    <submittedName>
        <fullName evidence="3">Uncharacterized protein</fullName>
    </submittedName>
</protein>
<name>A0AAU9RXL4_THLAR</name>
<dbReference type="Proteomes" id="UP000836841">
    <property type="component" value="Chromosome 3"/>
</dbReference>
<dbReference type="PANTHER" id="PTHR10353">
    <property type="entry name" value="GLYCOSYL HYDROLASE"/>
    <property type="match status" value="1"/>
</dbReference>
<dbReference type="AlphaFoldDB" id="A0AAU9RXL4"/>
<proteinExistence type="inferred from homology"/>
<dbReference type="InterPro" id="IPR017853">
    <property type="entry name" value="GH"/>
</dbReference>
<evidence type="ECO:0000256" key="2">
    <source>
        <dbReference type="RuleBase" id="RU003690"/>
    </source>
</evidence>
<comment type="similarity">
    <text evidence="1 2">Belongs to the glycosyl hydrolase 1 family.</text>
</comment>
<keyword evidence="4" id="KW-1185">Reference proteome</keyword>
<evidence type="ECO:0000313" key="3">
    <source>
        <dbReference type="EMBL" id="CAH2052590.1"/>
    </source>
</evidence>
<evidence type="ECO:0000313" key="4">
    <source>
        <dbReference type="Proteomes" id="UP000836841"/>
    </source>
</evidence>
<dbReference type="Pfam" id="PF00232">
    <property type="entry name" value="Glyco_hydro_1"/>
    <property type="match status" value="1"/>
</dbReference>
<organism evidence="3 4">
    <name type="scientific">Thlaspi arvense</name>
    <name type="common">Field penny-cress</name>
    <dbReference type="NCBI Taxonomy" id="13288"/>
    <lineage>
        <taxon>Eukaryota</taxon>
        <taxon>Viridiplantae</taxon>
        <taxon>Streptophyta</taxon>
        <taxon>Embryophyta</taxon>
        <taxon>Tracheophyta</taxon>
        <taxon>Spermatophyta</taxon>
        <taxon>Magnoliopsida</taxon>
        <taxon>eudicotyledons</taxon>
        <taxon>Gunneridae</taxon>
        <taxon>Pentapetalae</taxon>
        <taxon>rosids</taxon>
        <taxon>malvids</taxon>
        <taxon>Brassicales</taxon>
        <taxon>Brassicaceae</taxon>
        <taxon>Thlaspideae</taxon>
        <taxon>Thlaspi</taxon>
    </lineage>
</organism>
<dbReference type="SUPFAM" id="SSF51445">
    <property type="entry name" value="(Trans)glycosidases"/>
    <property type="match status" value="1"/>
</dbReference>
<gene>
    <name evidence="3" type="ORF">TAV2_LOCUS10136</name>
</gene>
<dbReference type="GO" id="GO:0005975">
    <property type="term" value="P:carbohydrate metabolic process"/>
    <property type="evidence" value="ECO:0007669"/>
    <property type="project" value="InterPro"/>
</dbReference>
<accession>A0AAU9RXL4</accession>
<reference evidence="3 4" key="1">
    <citation type="submission" date="2022-03" db="EMBL/GenBank/DDBJ databases">
        <authorList>
            <person name="Nunn A."/>
            <person name="Chopra R."/>
            <person name="Nunn A."/>
            <person name="Contreras Garrido A."/>
        </authorList>
    </citation>
    <scope>NUCLEOTIDE SEQUENCE [LARGE SCALE GENOMIC DNA]</scope>
</reference>
<dbReference type="PANTHER" id="PTHR10353:SF254">
    <property type="entry name" value="THIOGLUCOSIDASE"/>
    <property type="match status" value="1"/>
</dbReference>
<dbReference type="EMBL" id="OU466859">
    <property type="protein sequence ID" value="CAH2052590.1"/>
    <property type="molecule type" value="Genomic_DNA"/>
</dbReference>
<dbReference type="InterPro" id="IPR001360">
    <property type="entry name" value="Glyco_hydro_1"/>
</dbReference>
<dbReference type="PRINTS" id="PR00131">
    <property type="entry name" value="GLHYDRLASE1"/>
</dbReference>
<dbReference type="Gene3D" id="3.20.20.80">
    <property type="entry name" value="Glycosidases"/>
    <property type="match status" value="1"/>
</dbReference>
<dbReference type="GO" id="GO:0008422">
    <property type="term" value="F:beta-glucosidase activity"/>
    <property type="evidence" value="ECO:0007669"/>
    <property type="project" value="TreeGrafter"/>
</dbReference>
<evidence type="ECO:0000256" key="1">
    <source>
        <dbReference type="ARBA" id="ARBA00010838"/>
    </source>
</evidence>